<dbReference type="InterPro" id="IPR011990">
    <property type="entry name" value="TPR-like_helical_dom_sf"/>
</dbReference>
<dbReference type="EMBL" id="JAGIOC010000001">
    <property type="protein sequence ID" value="MBP2408033.1"/>
    <property type="molecule type" value="Genomic_DNA"/>
</dbReference>
<keyword evidence="2" id="KW-1185">Reference proteome</keyword>
<dbReference type="Pfam" id="PF14561">
    <property type="entry name" value="TPR_20"/>
    <property type="match status" value="1"/>
</dbReference>
<dbReference type="Gene3D" id="1.25.40.10">
    <property type="entry name" value="Tetratricopeptide repeat domain"/>
    <property type="match status" value="1"/>
</dbReference>
<sequence>MTDPYGIIDLAALKQPAGAGPGGGQSAGAGTTSAHEVAVTEQGLEQLVADSQTVPTLMLVTSSRVPDSEQFLASLRRAVDAQGGAVRLAVVDADTQQRVAAALRVQQLPTLLLLILGQIQPIVQSVLPDAEVDNLMTQVLELAKQQGMEVSAVEGEQEAPAEEPLPPLIAEAYEAIEKGDLDGAVAAYEQQLSESPADAEAKAGLAAVSLMRRTQDIDADTVREDAAQRPTDLEAQLRVADLDMLGGHVDDAFTRLLDHLRGADQETKDAIRARLLDLFEVAGPADPRVAAARKRLANLLF</sequence>
<accession>A0ABS4YGV7</accession>
<dbReference type="Proteomes" id="UP000698222">
    <property type="component" value="Unassembled WGS sequence"/>
</dbReference>
<dbReference type="RefSeq" id="WP_209887924.1">
    <property type="nucleotide sequence ID" value="NZ_BAAAJV010000002.1"/>
</dbReference>
<name>A0ABS4YGV7_9MICO</name>
<proteinExistence type="predicted"/>
<organism evidence="1 2">
    <name type="scientific">Brachybacterium fresconis</name>
    <dbReference type="NCBI Taxonomy" id="173363"/>
    <lineage>
        <taxon>Bacteria</taxon>
        <taxon>Bacillati</taxon>
        <taxon>Actinomycetota</taxon>
        <taxon>Actinomycetes</taxon>
        <taxon>Micrococcales</taxon>
        <taxon>Dermabacteraceae</taxon>
        <taxon>Brachybacterium</taxon>
    </lineage>
</organism>
<dbReference type="InterPro" id="IPR036249">
    <property type="entry name" value="Thioredoxin-like_sf"/>
</dbReference>
<gene>
    <name evidence="1" type="ORF">JOF44_000936</name>
</gene>
<comment type="caution">
    <text evidence="1">The sequence shown here is derived from an EMBL/GenBank/DDBJ whole genome shotgun (WGS) entry which is preliminary data.</text>
</comment>
<evidence type="ECO:0000313" key="1">
    <source>
        <dbReference type="EMBL" id="MBP2408033.1"/>
    </source>
</evidence>
<protein>
    <submittedName>
        <fullName evidence="1">Thioredoxin</fullName>
    </submittedName>
</protein>
<dbReference type="SUPFAM" id="SSF52833">
    <property type="entry name" value="Thioredoxin-like"/>
    <property type="match status" value="1"/>
</dbReference>
<evidence type="ECO:0000313" key="2">
    <source>
        <dbReference type="Proteomes" id="UP000698222"/>
    </source>
</evidence>
<reference evidence="1 2" key="1">
    <citation type="submission" date="2021-03" db="EMBL/GenBank/DDBJ databases">
        <title>Sequencing the genomes of 1000 actinobacteria strains.</title>
        <authorList>
            <person name="Klenk H.-P."/>
        </authorList>
    </citation>
    <scope>NUCLEOTIDE SEQUENCE [LARGE SCALE GENOMIC DNA]</scope>
    <source>
        <strain evidence="1 2">DSM 14564</strain>
    </source>
</reference>
<dbReference type="Gene3D" id="3.40.30.10">
    <property type="entry name" value="Glutaredoxin"/>
    <property type="match status" value="1"/>
</dbReference>